<evidence type="ECO:0000256" key="1">
    <source>
        <dbReference type="SAM" id="SignalP"/>
    </source>
</evidence>
<protein>
    <recommendedName>
        <fullName evidence="2">Apple domain-containing protein</fullName>
    </recommendedName>
</protein>
<keyword evidence="4" id="KW-1185">Reference proteome</keyword>
<dbReference type="InterPro" id="IPR003609">
    <property type="entry name" value="Pan_app"/>
</dbReference>
<keyword evidence="1" id="KW-0732">Signal</keyword>
<organism evidence="3 4">
    <name type="scientific">Mycena pura</name>
    <dbReference type="NCBI Taxonomy" id="153505"/>
    <lineage>
        <taxon>Eukaryota</taxon>
        <taxon>Fungi</taxon>
        <taxon>Dikarya</taxon>
        <taxon>Basidiomycota</taxon>
        <taxon>Agaricomycotina</taxon>
        <taxon>Agaricomycetes</taxon>
        <taxon>Agaricomycetidae</taxon>
        <taxon>Agaricales</taxon>
        <taxon>Marasmiineae</taxon>
        <taxon>Mycenaceae</taxon>
        <taxon>Mycena</taxon>
    </lineage>
</organism>
<name>A0AAD6YCF5_9AGAR</name>
<comment type="caution">
    <text evidence="3">The sequence shown here is derived from an EMBL/GenBank/DDBJ whole genome shotgun (WGS) entry which is preliminary data.</text>
</comment>
<dbReference type="Proteomes" id="UP001219525">
    <property type="component" value="Unassembled WGS sequence"/>
</dbReference>
<proteinExistence type="predicted"/>
<dbReference type="Gene3D" id="3.50.4.10">
    <property type="entry name" value="Hepatocyte Growth Factor"/>
    <property type="match status" value="1"/>
</dbReference>
<sequence length="123" mass="12283">MLALSKLSILLSSLVILAVNAAPVGPPTPDLGTVFAVYPGWDMDNGSAGAILGGSEVQCMQACSSSSTCVAYAYVPYATPTTASVSACVLKNSVSLGTFKTQSFDVSVALVGACGTSVVALSL</sequence>
<reference evidence="3" key="1">
    <citation type="submission" date="2023-03" db="EMBL/GenBank/DDBJ databases">
        <title>Massive genome expansion in bonnet fungi (Mycena s.s.) driven by repeated elements and novel gene families across ecological guilds.</title>
        <authorList>
            <consortium name="Lawrence Berkeley National Laboratory"/>
            <person name="Harder C.B."/>
            <person name="Miyauchi S."/>
            <person name="Viragh M."/>
            <person name="Kuo A."/>
            <person name="Thoen E."/>
            <person name="Andreopoulos B."/>
            <person name="Lu D."/>
            <person name="Skrede I."/>
            <person name="Drula E."/>
            <person name="Henrissat B."/>
            <person name="Morin E."/>
            <person name="Kohler A."/>
            <person name="Barry K."/>
            <person name="LaButti K."/>
            <person name="Morin E."/>
            <person name="Salamov A."/>
            <person name="Lipzen A."/>
            <person name="Mereny Z."/>
            <person name="Hegedus B."/>
            <person name="Baldrian P."/>
            <person name="Stursova M."/>
            <person name="Weitz H."/>
            <person name="Taylor A."/>
            <person name="Grigoriev I.V."/>
            <person name="Nagy L.G."/>
            <person name="Martin F."/>
            <person name="Kauserud H."/>
        </authorList>
    </citation>
    <scope>NUCLEOTIDE SEQUENCE</scope>
    <source>
        <strain evidence="3">9144</strain>
    </source>
</reference>
<evidence type="ECO:0000259" key="2">
    <source>
        <dbReference type="Pfam" id="PF14295"/>
    </source>
</evidence>
<feature type="domain" description="Apple" evidence="2">
    <location>
        <begin position="38"/>
        <end position="91"/>
    </location>
</feature>
<feature type="signal peptide" evidence="1">
    <location>
        <begin position="1"/>
        <end position="21"/>
    </location>
</feature>
<feature type="chain" id="PRO_5042210893" description="Apple domain-containing protein" evidence="1">
    <location>
        <begin position="22"/>
        <end position="123"/>
    </location>
</feature>
<gene>
    <name evidence="3" type="ORF">GGX14DRAFT_566643</name>
</gene>
<dbReference type="EMBL" id="JARJCW010000032">
    <property type="protein sequence ID" value="KAJ7208940.1"/>
    <property type="molecule type" value="Genomic_DNA"/>
</dbReference>
<evidence type="ECO:0000313" key="3">
    <source>
        <dbReference type="EMBL" id="KAJ7208940.1"/>
    </source>
</evidence>
<evidence type="ECO:0000313" key="4">
    <source>
        <dbReference type="Proteomes" id="UP001219525"/>
    </source>
</evidence>
<accession>A0AAD6YCF5</accession>
<dbReference type="Pfam" id="PF14295">
    <property type="entry name" value="PAN_4"/>
    <property type="match status" value="1"/>
</dbReference>
<dbReference type="AlphaFoldDB" id="A0AAD6YCF5"/>